<keyword evidence="3" id="KW-1185">Reference proteome</keyword>
<dbReference type="Gene3D" id="3.10.180.10">
    <property type="entry name" value="2,3-Dihydroxybiphenyl 1,2-Dioxygenase, domain 1"/>
    <property type="match status" value="1"/>
</dbReference>
<evidence type="ECO:0000259" key="1">
    <source>
        <dbReference type="PROSITE" id="PS51819"/>
    </source>
</evidence>
<dbReference type="PANTHER" id="PTHR21366:SF14">
    <property type="entry name" value="GLYOXALASE DOMAIN-CONTAINING PROTEIN 5"/>
    <property type="match status" value="1"/>
</dbReference>
<dbReference type="SUPFAM" id="SSF54593">
    <property type="entry name" value="Glyoxalase/Bleomycin resistance protein/Dihydroxybiphenyl dioxygenase"/>
    <property type="match status" value="1"/>
</dbReference>
<organism evidence="2 3">
    <name type="scientific">Methylobacterium variabile</name>
    <dbReference type="NCBI Taxonomy" id="298794"/>
    <lineage>
        <taxon>Bacteria</taxon>
        <taxon>Pseudomonadati</taxon>
        <taxon>Pseudomonadota</taxon>
        <taxon>Alphaproteobacteria</taxon>
        <taxon>Hyphomicrobiales</taxon>
        <taxon>Methylobacteriaceae</taxon>
        <taxon>Methylobacterium</taxon>
    </lineage>
</organism>
<proteinExistence type="predicted"/>
<dbReference type="CDD" id="cd07253">
    <property type="entry name" value="GLOD5"/>
    <property type="match status" value="1"/>
</dbReference>
<evidence type="ECO:0000313" key="2">
    <source>
        <dbReference type="EMBL" id="KMO43110.1"/>
    </source>
</evidence>
<dbReference type="RefSeq" id="WP_048442271.1">
    <property type="nucleotide sequence ID" value="NZ_LABY01000007.1"/>
</dbReference>
<name>A0A0J6T6S7_9HYPH</name>
<accession>A0A0J6T6S7</accession>
<comment type="caution">
    <text evidence="2">The sequence shown here is derived from an EMBL/GenBank/DDBJ whole genome shotgun (WGS) entry which is preliminary data.</text>
</comment>
<protein>
    <submittedName>
        <fullName evidence="2">Glyoxalase</fullName>
    </submittedName>
</protein>
<feature type="domain" description="VOC" evidence="1">
    <location>
        <begin position="8"/>
        <end position="128"/>
    </location>
</feature>
<dbReference type="EMBL" id="LABY01000007">
    <property type="protein sequence ID" value="KMO43110.1"/>
    <property type="molecule type" value="Genomic_DNA"/>
</dbReference>
<dbReference type="InterPro" id="IPR004360">
    <property type="entry name" value="Glyas_Fos-R_dOase_dom"/>
</dbReference>
<gene>
    <name evidence="2" type="ORF">VQ02_00930</name>
</gene>
<dbReference type="PROSITE" id="PS51819">
    <property type="entry name" value="VOC"/>
    <property type="match status" value="1"/>
</dbReference>
<sequence length="130" mass="14547">MTPIRIRAIDHFVLVVLDIDATVTFYRRTLRLEAREVAPKRWALHFGSQKINLQQLHASVDAQTRHPSRGAGDFCLLTDTPLAEVVAHLEREGVTIISGPIEREGATGRILSVYFYDPDENLVEVSNPVG</sequence>
<reference evidence="2 3" key="1">
    <citation type="submission" date="2015-03" db="EMBL/GenBank/DDBJ databases">
        <title>Genome sequencing of Methylobacterium variabile DSM 16961.</title>
        <authorList>
            <person name="Chaudhry V."/>
            <person name="Patil P.B."/>
        </authorList>
    </citation>
    <scope>NUCLEOTIDE SEQUENCE [LARGE SCALE GENOMIC DNA]</scope>
    <source>
        <strain evidence="2 3">DSM 16961</strain>
    </source>
</reference>
<dbReference type="InterPro" id="IPR037523">
    <property type="entry name" value="VOC_core"/>
</dbReference>
<dbReference type="InterPro" id="IPR050383">
    <property type="entry name" value="GlyoxalaseI/FosfomycinResist"/>
</dbReference>
<dbReference type="OrthoDB" id="9812656at2"/>
<dbReference type="Proteomes" id="UP000035955">
    <property type="component" value="Unassembled WGS sequence"/>
</dbReference>
<evidence type="ECO:0000313" key="3">
    <source>
        <dbReference type="Proteomes" id="UP000035955"/>
    </source>
</evidence>
<dbReference type="AlphaFoldDB" id="A0A0J6T6S7"/>
<dbReference type="InterPro" id="IPR029068">
    <property type="entry name" value="Glyas_Bleomycin-R_OHBP_Dase"/>
</dbReference>
<dbReference type="PATRIC" id="fig|298794.3.peg.6949"/>
<dbReference type="PANTHER" id="PTHR21366">
    <property type="entry name" value="GLYOXALASE FAMILY PROTEIN"/>
    <property type="match status" value="1"/>
</dbReference>
<dbReference type="Pfam" id="PF00903">
    <property type="entry name" value="Glyoxalase"/>
    <property type="match status" value="1"/>
</dbReference>